<feature type="transmembrane region" description="Helical" evidence="2">
    <location>
        <begin position="165"/>
        <end position="182"/>
    </location>
</feature>
<evidence type="ECO:0000313" key="3">
    <source>
        <dbReference type="EMBL" id="ETO29459.1"/>
    </source>
</evidence>
<feature type="region of interest" description="Disordered" evidence="1">
    <location>
        <begin position="1"/>
        <end position="22"/>
    </location>
</feature>
<evidence type="ECO:0000313" key="4">
    <source>
        <dbReference type="Proteomes" id="UP000023152"/>
    </source>
</evidence>
<evidence type="ECO:0000256" key="2">
    <source>
        <dbReference type="SAM" id="Phobius"/>
    </source>
</evidence>
<evidence type="ECO:0000256" key="1">
    <source>
        <dbReference type="SAM" id="MobiDB-lite"/>
    </source>
</evidence>
<name>X6NUK1_RETFI</name>
<comment type="caution">
    <text evidence="3">The sequence shown here is derived from an EMBL/GenBank/DDBJ whole genome shotgun (WGS) entry which is preliminary data.</text>
</comment>
<protein>
    <submittedName>
        <fullName evidence="3">Uncharacterized protein</fullName>
    </submittedName>
</protein>
<dbReference type="AlphaFoldDB" id="X6NUK1"/>
<dbReference type="Proteomes" id="UP000023152">
    <property type="component" value="Unassembled WGS sequence"/>
</dbReference>
<organism evidence="3 4">
    <name type="scientific">Reticulomyxa filosa</name>
    <dbReference type="NCBI Taxonomy" id="46433"/>
    <lineage>
        <taxon>Eukaryota</taxon>
        <taxon>Sar</taxon>
        <taxon>Rhizaria</taxon>
        <taxon>Retaria</taxon>
        <taxon>Foraminifera</taxon>
        <taxon>Monothalamids</taxon>
        <taxon>Reticulomyxidae</taxon>
        <taxon>Reticulomyxa</taxon>
    </lineage>
</organism>
<feature type="compositionally biased region" description="Basic residues" evidence="1">
    <location>
        <begin position="7"/>
        <end position="22"/>
    </location>
</feature>
<sequence length="462" mass="53327">MYYVYNPKKKKKKKKRRRKVAHRRLTGVAMDLSQDMRNDPTFDTVDMTYQSNRTNGRHAMDQMYGNGHNAFPAKRNIRQMQDEEIDMDDEVDFIVNESTRVVPPRKRRKYQQNDSWEQSVDLSKVDEIPWLMNRNLVFARYALNIAESFPLGWSLPTKKMKDEQLLHVGAIYIMIICLHAHIQSLLESIVIISGGRCCLDIGYLPLPSSHRADIFPGMICTEIRIGNMGSGFTIALVMLCDRDLSLFNGSALATLLVKLEQLDLELYNNCIDLPFLYGIITDGHGRWGFVQRNNRRRSLAQDVLTDPLLTQKYFFVCLSFEKYQGIHKKNVFSFGQIFCFKQFSLEELKRYYSGVNNSYEEAKSSANAEKFEQVCASLAQERWQLFRSGLIGNWNPDDSNEKLYSGCVMNFSRKSTSDLHQLCESLYAIVTNQVTFLLPFFTLPGNNVECVCKKNNNDLICT</sequence>
<keyword evidence="4" id="KW-1185">Reference proteome</keyword>
<proteinExistence type="predicted"/>
<keyword evidence="2" id="KW-0812">Transmembrane</keyword>
<reference evidence="3 4" key="1">
    <citation type="journal article" date="2013" name="Curr. Biol.">
        <title>The Genome of the Foraminiferan Reticulomyxa filosa.</title>
        <authorList>
            <person name="Glockner G."/>
            <person name="Hulsmann N."/>
            <person name="Schleicher M."/>
            <person name="Noegel A.A."/>
            <person name="Eichinger L."/>
            <person name="Gallinger C."/>
            <person name="Pawlowski J."/>
            <person name="Sierra R."/>
            <person name="Euteneuer U."/>
            <person name="Pillet L."/>
            <person name="Moustafa A."/>
            <person name="Platzer M."/>
            <person name="Groth M."/>
            <person name="Szafranski K."/>
            <person name="Schliwa M."/>
        </authorList>
    </citation>
    <scope>NUCLEOTIDE SEQUENCE [LARGE SCALE GENOMIC DNA]</scope>
</reference>
<keyword evidence="2" id="KW-0472">Membrane</keyword>
<keyword evidence="2" id="KW-1133">Transmembrane helix</keyword>
<dbReference type="EMBL" id="ASPP01006052">
    <property type="protein sequence ID" value="ETO29459.1"/>
    <property type="molecule type" value="Genomic_DNA"/>
</dbReference>
<accession>X6NUK1</accession>
<gene>
    <name evidence="3" type="ORF">RFI_07661</name>
</gene>